<evidence type="ECO:0000313" key="2">
    <source>
        <dbReference type="Proteomes" id="UP000027195"/>
    </source>
</evidence>
<protein>
    <submittedName>
        <fullName evidence="1">Uncharacterized protein</fullName>
    </submittedName>
</protein>
<reference evidence="2" key="1">
    <citation type="journal article" date="2014" name="Proc. Natl. Acad. Sci. U.S.A.">
        <title>Extensive sampling of basidiomycete genomes demonstrates inadequacy of the white-rot/brown-rot paradigm for wood decay fungi.</title>
        <authorList>
            <person name="Riley R."/>
            <person name="Salamov A.A."/>
            <person name="Brown D.W."/>
            <person name="Nagy L.G."/>
            <person name="Floudas D."/>
            <person name="Held B.W."/>
            <person name="Levasseur A."/>
            <person name="Lombard V."/>
            <person name="Morin E."/>
            <person name="Otillar R."/>
            <person name="Lindquist E.A."/>
            <person name="Sun H."/>
            <person name="LaButti K.M."/>
            <person name="Schmutz J."/>
            <person name="Jabbour D."/>
            <person name="Luo H."/>
            <person name="Baker S.E."/>
            <person name="Pisabarro A.G."/>
            <person name="Walton J.D."/>
            <person name="Blanchette R.A."/>
            <person name="Henrissat B."/>
            <person name="Martin F."/>
            <person name="Cullen D."/>
            <person name="Hibbett D.S."/>
            <person name="Grigoriev I.V."/>
        </authorList>
    </citation>
    <scope>NUCLEOTIDE SEQUENCE [LARGE SCALE GENOMIC DNA]</scope>
    <source>
        <strain evidence="2">FD-172 SS1</strain>
    </source>
</reference>
<organism evidence="1 2">
    <name type="scientific">Botryobasidium botryosum (strain FD-172 SS1)</name>
    <dbReference type="NCBI Taxonomy" id="930990"/>
    <lineage>
        <taxon>Eukaryota</taxon>
        <taxon>Fungi</taxon>
        <taxon>Dikarya</taxon>
        <taxon>Basidiomycota</taxon>
        <taxon>Agaricomycotina</taxon>
        <taxon>Agaricomycetes</taxon>
        <taxon>Cantharellales</taxon>
        <taxon>Botryobasidiaceae</taxon>
        <taxon>Botryobasidium</taxon>
    </lineage>
</organism>
<dbReference type="Proteomes" id="UP000027195">
    <property type="component" value="Unassembled WGS sequence"/>
</dbReference>
<gene>
    <name evidence="1" type="ORF">BOTBODRAFT_577976</name>
</gene>
<dbReference type="AlphaFoldDB" id="A0A067MPT3"/>
<name>A0A067MPT3_BOTB1</name>
<accession>A0A067MPT3</accession>
<evidence type="ECO:0000313" key="1">
    <source>
        <dbReference type="EMBL" id="KDQ17579.1"/>
    </source>
</evidence>
<dbReference type="InParanoid" id="A0A067MPT3"/>
<dbReference type="EMBL" id="KL198023">
    <property type="protein sequence ID" value="KDQ17579.1"/>
    <property type="molecule type" value="Genomic_DNA"/>
</dbReference>
<proteinExistence type="predicted"/>
<sequence length="154" mass="17245">MKARLCHILMLYKCLSDPVIPAHPRCSRSTHYYALLLRRRFSPSHARSACHLRRAGRLCSAHPCSSSAYQGALTPVSCALQGPVVFGRLLCSKSFPILTASSLSRIFYYVANKVPVSHSNELNSREELERLRNSQKGRCLGLHAIRCPSIFYAL</sequence>
<dbReference type="HOGENOM" id="CLU_1703941_0_0_1"/>
<keyword evidence="2" id="KW-1185">Reference proteome</keyword>